<dbReference type="Proteomes" id="UP000061489">
    <property type="component" value="Chromosome"/>
</dbReference>
<keyword evidence="2" id="KW-1185">Reference proteome</keyword>
<dbReference type="HOGENOM" id="CLU_846475_0_0_6"/>
<evidence type="ECO:0008006" key="3">
    <source>
        <dbReference type="Google" id="ProtNLM"/>
    </source>
</evidence>
<gene>
    <name evidence="1" type="ORF">AU14_12615</name>
</gene>
<evidence type="ECO:0000313" key="1">
    <source>
        <dbReference type="EMBL" id="AHI29134.1"/>
    </source>
</evidence>
<reference evidence="1 2" key="1">
    <citation type="journal article" date="2014" name="Genome Announc.">
        <title>Draft Genome Sequences of Marinobacter similis A3d10T and Marinobacter salarius R9SW1T.</title>
        <authorList>
            <person name="Ivanova E.P."/>
            <person name="Ng H.J."/>
            <person name="Webb H.K."/>
            <person name="Feng G."/>
            <person name="Oshima K."/>
            <person name="Hattori M."/>
            <person name="Ohkuma M."/>
            <person name="Sergeev A.F."/>
            <person name="Mikhailov V.V."/>
            <person name="Crawford R.J."/>
            <person name="Sawabe T."/>
        </authorList>
    </citation>
    <scope>NUCLEOTIDE SEQUENCE [LARGE SCALE GENOMIC DNA]</scope>
    <source>
        <strain evidence="1 2">A3d10</strain>
    </source>
</reference>
<dbReference type="OrthoDB" id="6400528at2"/>
<dbReference type="KEGG" id="msx:AU14_12615"/>
<proteinExistence type="predicted"/>
<dbReference type="SUPFAM" id="SSF53756">
    <property type="entry name" value="UDP-Glycosyltransferase/glycogen phosphorylase"/>
    <property type="match status" value="1"/>
</dbReference>
<accession>W5YJU4</accession>
<sequence>MLELIKSDTVFYVVAPANAATGGPELLHQLASKLRKAGKRVYMFYTPSDHPEPVHENYRQYGIDFVRSVPDESDNLLIVPEVETKILERYQRVKKVIWWLSVDNYFRNLPGLKGKINRFFLKKMGSQKYLFFNENVKNADSHLAQSRYAMDFLKEKGINKSDYLSDYLHHSFLSEGSSLNDKKNIVAYNPKKGVNFTRKLVDAAPHIEFVAIENMSREQVVDLLRSAKVYIDFGFHPGKDRIPREAAFLGCCVIVSKRGSACYYDDVPVPSEFKFTDSTKNISRIISKIDECFFDFERNHDKFNDYRSAIKDQEIDFDRQVNRLFVGKPDNV</sequence>
<dbReference type="STRING" id="1420916.AU14_12615"/>
<organism evidence="1 2">
    <name type="scientific">Marinobacter similis</name>
    <dbReference type="NCBI Taxonomy" id="1420916"/>
    <lineage>
        <taxon>Bacteria</taxon>
        <taxon>Pseudomonadati</taxon>
        <taxon>Pseudomonadota</taxon>
        <taxon>Gammaproteobacteria</taxon>
        <taxon>Pseudomonadales</taxon>
        <taxon>Marinobacteraceae</taxon>
        <taxon>Marinobacter</taxon>
    </lineage>
</organism>
<name>W5YJU4_9GAMM</name>
<dbReference type="RefSeq" id="WP_041341162.1">
    <property type="nucleotide sequence ID" value="NZ_CP007151.1"/>
</dbReference>
<dbReference type="AlphaFoldDB" id="W5YJU4"/>
<dbReference type="EMBL" id="CP007151">
    <property type="protein sequence ID" value="AHI29134.1"/>
    <property type="molecule type" value="Genomic_DNA"/>
</dbReference>
<evidence type="ECO:0000313" key="2">
    <source>
        <dbReference type="Proteomes" id="UP000061489"/>
    </source>
</evidence>
<protein>
    <recommendedName>
        <fullName evidence="3">Glycosyl transferase family 1 domain-containing protein</fullName>
    </recommendedName>
</protein>